<comment type="subunit">
    <text evidence="2">Consists of a catalytic RNA component and at least 4-5 protein subunits.</text>
</comment>
<dbReference type="GO" id="GO:0005737">
    <property type="term" value="C:cytoplasm"/>
    <property type="evidence" value="ECO:0007669"/>
    <property type="project" value="UniProtKB-SubCell"/>
</dbReference>
<keyword evidence="2" id="KW-0378">Hydrolase</keyword>
<dbReference type="EMBL" id="JABURA010000001">
    <property type="protein sequence ID" value="NUB91980.1"/>
    <property type="molecule type" value="Genomic_DNA"/>
</dbReference>
<evidence type="ECO:0000313" key="3">
    <source>
        <dbReference type="EMBL" id="NUB91980.1"/>
    </source>
</evidence>
<evidence type="ECO:0000313" key="4">
    <source>
        <dbReference type="EMBL" id="NUC72194.1"/>
    </source>
</evidence>
<comment type="similarity">
    <text evidence="2">Belongs to the eukaryotic/archaeal RNase P protein component 2 family.</text>
</comment>
<organism evidence="3 5">
    <name type="scientific">Haloterrigena gelatinilytica</name>
    <dbReference type="NCBI Taxonomy" id="2741724"/>
    <lineage>
        <taxon>Archaea</taxon>
        <taxon>Methanobacteriati</taxon>
        <taxon>Methanobacteriota</taxon>
        <taxon>Stenosarchaea group</taxon>
        <taxon>Halobacteria</taxon>
        <taxon>Halobacteriales</taxon>
        <taxon>Natrialbaceae</taxon>
        <taxon>Haloterrigena</taxon>
    </lineage>
</organism>
<keyword evidence="1 2" id="KW-0819">tRNA processing</keyword>
<dbReference type="HAMAP" id="MF_00755">
    <property type="entry name" value="RNase_P_2"/>
    <property type="match status" value="1"/>
</dbReference>
<dbReference type="GO" id="GO:0030677">
    <property type="term" value="C:ribonuclease P complex"/>
    <property type="evidence" value="ECO:0007669"/>
    <property type="project" value="UniProtKB-UniRule"/>
</dbReference>
<dbReference type="GO" id="GO:0001682">
    <property type="term" value="P:tRNA 5'-leader removal"/>
    <property type="evidence" value="ECO:0007669"/>
    <property type="project" value="UniProtKB-UniRule"/>
</dbReference>
<dbReference type="EMBL" id="JABUQZ010000001">
    <property type="protein sequence ID" value="NUC72194.1"/>
    <property type="molecule type" value="Genomic_DNA"/>
</dbReference>
<dbReference type="InterPro" id="IPR002759">
    <property type="entry name" value="Pop5/Rpp14/Rnp2-like"/>
</dbReference>
<dbReference type="EC" id="3.1.26.5" evidence="2"/>
<evidence type="ECO:0000256" key="2">
    <source>
        <dbReference type="HAMAP-Rule" id="MF_00755"/>
    </source>
</evidence>
<dbReference type="SUPFAM" id="SSF160350">
    <property type="entry name" value="Rnp2-like"/>
    <property type="match status" value="1"/>
</dbReference>
<dbReference type="Proteomes" id="UP000728647">
    <property type="component" value="Unassembled WGS sequence"/>
</dbReference>
<keyword evidence="2" id="KW-0255">Endonuclease</keyword>
<keyword evidence="6" id="KW-1185">Reference proteome</keyword>
<evidence type="ECO:0000256" key="1">
    <source>
        <dbReference type="ARBA" id="ARBA00022694"/>
    </source>
</evidence>
<comment type="subcellular location">
    <subcellularLocation>
        <location evidence="2">Cytoplasm</location>
    </subcellularLocation>
</comment>
<dbReference type="Pfam" id="PF01900">
    <property type="entry name" value="RNase_P_Rpp14"/>
    <property type="match status" value="1"/>
</dbReference>
<evidence type="ECO:0000313" key="6">
    <source>
        <dbReference type="Proteomes" id="UP001016761"/>
    </source>
</evidence>
<comment type="caution">
    <text evidence="3">The sequence shown here is derived from an EMBL/GenBank/DDBJ whole genome shotgun (WGS) entry which is preliminary data.</text>
</comment>
<dbReference type="GO" id="GO:0004526">
    <property type="term" value="F:ribonuclease P activity"/>
    <property type="evidence" value="ECO:0007669"/>
    <property type="project" value="UniProtKB-UniRule"/>
</dbReference>
<comment type="function">
    <text evidence="2">Part of ribonuclease P, a protein complex that generates mature tRNA molecules by cleaving their 5'-ends.</text>
</comment>
<dbReference type="Gene3D" id="3.30.70.3250">
    <property type="entry name" value="Ribonuclease P, Pop5 subunit"/>
    <property type="match status" value="1"/>
</dbReference>
<sequence>MKHLPKHLQPRWRYLAVELESWPDAGIDRRAFQRECWYAAQNLLGDPGSAHADMTVVRFEFAGETGEAIVRVRRGETEPARAALACIDEIDGAAVGLRVCGISGTIRAAEEKYLGRRGQDSEERNVVFGNEERVAVLRECVADVRLDEAFAGATDLDYDLA</sequence>
<reference evidence="3 6" key="1">
    <citation type="submission" date="2020-06" db="EMBL/GenBank/DDBJ databases">
        <title>Haloterrigena sp. nov., an extremely halophilic archaeon isolated from a saline sediment.</title>
        <authorList>
            <person name="Liu B.-B."/>
        </authorList>
    </citation>
    <scope>NUCLEOTIDE SEQUENCE</scope>
    <source>
        <strain evidence="3">SYSU A121-1</strain>
        <strain evidence="4 6">SYSU A558-1</strain>
    </source>
</reference>
<dbReference type="OrthoDB" id="19261at2157"/>
<evidence type="ECO:0000313" key="5">
    <source>
        <dbReference type="Proteomes" id="UP000728647"/>
    </source>
</evidence>
<keyword evidence="2" id="KW-0963">Cytoplasm</keyword>
<name>A0A8J8GMP9_9EURY</name>
<dbReference type="RefSeq" id="WP_174680137.1">
    <property type="nucleotide sequence ID" value="NZ_JABUQZ010000001.1"/>
</dbReference>
<gene>
    <name evidence="2" type="primary">rnp2</name>
    <name evidence="3" type="ORF">HT576_13245</name>
    <name evidence="4" type="ORF">HTZ84_07705</name>
</gene>
<dbReference type="Proteomes" id="UP001016761">
    <property type="component" value="Unassembled WGS sequence"/>
</dbReference>
<comment type="catalytic activity">
    <reaction evidence="2">
        <text>Endonucleolytic cleavage of RNA, removing 5'-extranucleotides from tRNA precursor.</text>
        <dbReference type="EC" id="3.1.26.5"/>
    </reaction>
</comment>
<proteinExistence type="inferred from homology"/>
<dbReference type="AlphaFoldDB" id="A0A8J8GMP9"/>
<accession>A0A8J8GMP9</accession>
<keyword evidence="2" id="KW-0540">Nuclease</keyword>
<dbReference type="InterPro" id="IPR038085">
    <property type="entry name" value="Rnp2-like_sf"/>
</dbReference>
<protein>
    <recommendedName>
        <fullName evidence="2">Ribonuclease P protein component 2</fullName>
        <shortName evidence="2">RNase P component 2</shortName>
        <ecNumber evidence="2">3.1.26.5</ecNumber>
    </recommendedName>
    <alternativeName>
        <fullName evidence="2">Pop5</fullName>
    </alternativeName>
</protein>